<proteinExistence type="predicted"/>
<dbReference type="OrthoDB" id="1427173at2759"/>
<comment type="caution">
    <text evidence="1">The sequence shown here is derived from an EMBL/GenBank/DDBJ whole genome shotgun (WGS) entry which is preliminary data.</text>
</comment>
<dbReference type="EMBL" id="QJKJ01007601">
    <property type="protein sequence ID" value="RDX82591.1"/>
    <property type="molecule type" value="Genomic_DNA"/>
</dbReference>
<reference evidence="1" key="1">
    <citation type="submission" date="2018-05" db="EMBL/GenBank/DDBJ databases">
        <title>Draft genome of Mucuna pruriens seed.</title>
        <authorList>
            <person name="Nnadi N.E."/>
            <person name="Vos R."/>
            <person name="Hasami M.H."/>
            <person name="Devisetty U.K."/>
            <person name="Aguiy J.C."/>
        </authorList>
    </citation>
    <scope>NUCLEOTIDE SEQUENCE [LARGE SCALE GENOMIC DNA]</scope>
    <source>
        <strain evidence="1">JCA_2017</strain>
    </source>
</reference>
<dbReference type="Proteomes" id="UP000257109">
    <property type="component" value="Unassembled WGS sequence"/>
</dbReference>
<evidence type="ECO:0000313" key="1">
    <source>
        <dbReference type="EMBL" id="RDX82591.1"/>
    </source>
</evidence>
<evidence type="ECO:0000313" key="2">
    <source>
        <dbReference type="Proteomes" id="UP000257109"/>
    </source>
</evidence>
<gene>
    <name evidence="1" type="ORF">CR513_36606</name>
</gene>
<feature type="non-terminal residue" evidence="1">
    <location>
        <position position="1"/>
    </location>
</feature>
<name>A0A371FWD0_MUCPR</name>
<organism evidence="1 2">
    <name type="scientific">Mucuna pruriens</name>
    <name type="common">Velvet bean</name>
    <name type="synonym">Dolichos pruriens</name>
    <dbReference type="NCBI Taxonomy" id="157652"/>
    <lineage>
        <taxon>Eukaryota</taxon>
        <taxon>Viridiplantae</taxon>
        <taxon>Streptophyta</taxon>
        <taxon>Embryophyta</taxon>
        <taxon>Tracheophyta</taxon>
        <taxon>Spermatophyta</taxon>
        <taxon>Magnoliopsida</taxon>
        <taxon>eudicotyledons</taxon>
        <taxon>Gunneridae</taxon>
        <taxon>Pentapetalae</taxon>
        <taxon>rosids</taxon>
        <taxon>fabids</taxon>
        <taxon>Fabales</taxon>
        <taxon>Fabaceae</taxon>
        <taxon>Papilionoideae</taxon>
        <taxon>50 kb inversion clade</taxon>
        <taxon>NPAAA clade</taxon>
        <taxon>indigoferoid/millettioid clade</taxon>
        <taxon>Phaseoleae</taxon>
        <taxon>Mucuna</taxon>
    </lineage>
</organism>
<dbReference type="AlphaFoldDB" id="A0A371FWD0"/>
<sequence length="126" mass="14416">MSLIESLASSTAKYVGFRRHFHDTDSQILTFIIHLWLKKKNRISMVVEDSGKNHVNFKDSNGVFLGTHTGSVWRKSFGHETVGGSYNTVNREVPSSPDPLHNRYKSSLVIGSLKCHWYRRLKQQGK</sequence>
<keyword evidence="2" id="KW-1185">Reference proteome</keyword>
<accession>A0A371FWD0</accession>
<protein>
    <submittedName>
        <fullName evidence="1">Uncharacterized protein</fullName>
    </submittedName>
</protein>